<dbReference type="AlphaFoldDB" id="A0A919VG97"/>
<sequence length="219" mass="25640">MSRDLEFIKQDKDRWGKVYIDISYAVDNVAPFLSEKTLKIRKYYSKKDVLKKYINLLESAESENTKSSFLKGLFGGNKYETLLTSYKRDYSEDFDQLEKCSKCACLNCIKECNFNTCLGCRRNSLIKKCDHEKINITYHDNFTLELTNNNNGRASKYKVLATLQDCELQRQYIIIENLFDNNDKFILYYYPGISEDSYGEITDSKEFDFVVETLESANL</sequence>
<comment type="caution">
    <text evidence="1">The sequence shown here is derived from an EMBL/GenBank/DDBJ whole genome shotgun (WGS) entry which is preliminary data.</text>
</comment>
<name>A0A919VG97_9CLOT</name>
<dbReference type="Proteomes" id="UP000679179">
    <property type="component" value="Unassembled WGS sequence"/>
</dbReference>
<reference evidence="1" key="1">
    <citation type="submission" date="2021-03" db="EMBL/GenBank/DDBJ databases">
        <title>Taxonomic study of Clostridium polyendosporum from meadow-gley soil under rice.</title>
        <authorList>
            <person name="Kobayashi H."/>
            <person name="Tanizawa Y."/>
            <person name="Yagura M."/>
        </authorList>
    </citation>
    <scope>NUCLEOTIDE SEQUENCE</scope>
    <source>
        <strain evidence="1">JCM 30710</strain>
    </source>
</reference>
<evidence type="ECO:0000313" key="2">
    <source>
        <dbReference type="Proteomes" id="UP000679179"/>
    </source>
</evidence>
<keyword evidence="2" id="KW-1185">Reference proteome</keyword>
<proteinExistence type="predicted"/>
<dbReference type="EMBL" id="BOPZ01000014">
    <property type="protein sequence ID" value="GIM29190.1"/>
    <property type="molecule type" value="Genomic_DNA"/>
</dbReference>
<evidence type="ECO:0008006" key="3">
    <source>
        <dbReference type="Google" id="ProtNLM"/>
    </source>
</evidence>
<dbReference type="RefSeq" id="WP_212903896.1">
    <property type="nucleotide sequence ID" value="NZ_BOPZ01000014.1"/>
</dbReference>
<protein>
    <recommendedName>
        <fullName evidence="3">DUF1292 domain-containing protein</fullName>
    </recommendedName>
</protein>
<organism evidence="1 2">
    <name type="scientific">Clostridium polyendosporum</name>
    <dbReference type="NCBI Taxonomy" id="69208"/>
    <lineage>
        <taxon>Bacteria</taxon>
        <taxon>Bacillati</taxon>
        <taxon>Bacillota</taxon>
        <taxon>Clostridia</taxon>
        <taxon>Eubacteriales</taxon>
        <taxon>Clostridiaceae</taxon>
        <taxon>Clostridium</taxon>
    </lineage>
</organism>
<evidence type="ECO:0000313" key="1">
    <source>
        <dbReference type="EMBL" id="GIM29190.1"/>
    </source>
</evidence>
<accession>A0A919VG97</accession>
<gene>
    <name evidence="1" type="ORF">CPJCM30710_18560</name>
</gene>